<dbReference type="GO" id="GO:0022857">
    <property type="term" value="F:transmembrane transporter activity"/>
    <property type="evidence" value="ECO:0007669"/>
    <property type="project" value="TreeGrafter"/>
</dbReference>
<dbReference type="SMART" id="SM00382">
    <property type="entry name" value="AAA"/>
    <property type="match status" value="1"/>
</dbReference>
<dbReference type="InterPro" id="IPR017911">
    <property type="entry name" value="MacB-like_ATP-bd"/>
</dbReference>
<dbReference type="CDD" id="cd03255">
    <property type="entry name" value="ABC_MJ0796_LolCDE_FtsE"/>
    <property type="match status" value="1"/>
</dbReference>
<accession>M0PQA2</accession>
<feature type="domain" description="ABC transporter" evidence="4">
    <location>
        <begin position="8"/>
        <end position="225"/>
    </location>
</feature>
<organism evidence="5 6">
    <name type="scientific">Halorubrum distributum JCM 13916</name>
    <dbReference type="NCBI Taxonomy" id="1230455"/>
    <lineage>
        <taxon>Archaea</taxon>
        <taxon>Methanobacteriati</taxon>
        <taxon>Methanobacteriota</taxon>
        <taxon>Stenosarchaea group</taxon>
        <taxon>Halobacteria</taxon>
        <taxon>Halobacteriales</taxon>
        <taxon>Haloferacaceae</taxon>
        <taxon>Halorubrum</taxon>
        <taxon>Halorubrum distributum group</taxon>
    </lineage>
</organism>
<name>M0PQA2_9EURY</name>
<dbReference type="STRING" id="1230455.C462_07860"/>
<keyword evidence="2" id="KW-0547">Nucleotide-binding</keyword>
<evidence type="ECO:0000313" key="5">
    <source>
        <dbReference type="EMBL" id="EMA71020.1"/>
    </source>
</evidence>
<dbReference type="AlphaFoldDB" id="M0PQA2"/>
<dbReference type="PANTHER" id="PTHR24220:SF86">
    <property type="entry name" value="ABC TRANSPORTER ABCH.1"/>
    <property type="match status" value="1"/>
</dbReference>
<comment type="caution">
    <text evidence="5">The sequence shown here is derived from an EMBL/GenBank/DDBJ whole genome shotgun (WGS) entry which is preliminary data.</text>
</comment>
<keyword evidence="1" id="KW-0813">Transport</keyword>
<dbReference type="InterPro" id="IPR003593">
    <property type="entry name" value="AAA+_ATPase"/>
</dbReference>
<dbReference type="InterPro" id="IPR017871">
    <property type="entry name" value="ABC_transporter-like_CS"/>
</dbReference>
<dbReference type="Proteomes" id="UP000011528">
    <property type="component" value="Unassembled WGS sequence"/>
</dbReference>
<dbReference type="GO" id="GO:0098796">
    <property type="term" value="C:membrane protein complex"/>
    <property type="evidence" value="ECO:0007669"/>
    <property type="project" value="UniProtKB-ARBA"/>
</dbReference>
<dbReference type="Pfam" id="PF00005">
    <property type="entry name" value="ABC_tran"/>
    <property type="match status" value="1"/>
</dbReference>
<proteinExistence type="predicted"/>
<dbReference type="GO" id="GO:0005524">
    <property type="term" value="F:ATP binding"/>
    <property type="evidence" value="ECO:0007669"/>
    <property type="project" value="UniProtKB-KW"/>
</dbReference>
<dbReference type="EMBL" id="AOJJ01000057">
    <property type="protein sequence ID" value="EMA71020.1"/>
    <property type="molecule type" value="Genomic_DNA"/>
</dbReference>
<sequence length="225" mass="24822">MAQPMSVIVLDDAIKRYHTGGEVIEALASVNFRADRGEMVTIIGPSGSGKSTLLNMIGLLDTPTTGRVRLNGRDVTDFSVDELTEERRSDIGFVFQDYHLLPMLTAIENVELPTMWDTDVDRRDRAVDLLTRVGLGDRLTHRPTELSGGQRQRVAIARALINEPDILLADEPTGNLDQDTGATILDELTRLKESENIAIVAVTHDEQLVEYADRVVELVDGSINT</sequence>
<evidence type="ECO:0000259" key="4">
    <source>
        <dbReference type="PROSITE" id="PS50893"/>
    </source>
</evidence>
<evidence type="ECO:0000256" key="1">
    <source>
        <dbReference type="ARBA" id="ARBA00022448"/>
    </source>
</evidence>
<dbReference type="InterPro" id="IPR027417">
    <property type="entry name" value="P-loop_NTPase"/>
</dbReference>
<reference evidence="5 6" key="1">
    <citation type="journal article" date="2014" name="PLoS Genet.">
        <title>Phylogenetically driven sequencing of extremely halophilic archaea reveals strategies for static and dynamic osmo-response.</title>
        <authorList>
            <person name="Becker E.A."/>
            <person name="Seitzer P.M."/>
            <person name="Tritt A."/>
            <person name="Larsen D."/>
            <person name="Krusor M."/>
            <person name="Yao A.I."/>
            <person name="Wu D."/>
            <person name="Madern D."/>
            <person name="Eisen J.A."/>
            <person name="Darling A.E."/>
            <person name="Facciotti M.T."/>
        </authorList>
    </citation>
    <scope>NUCLEOTIDE SEQUENCE [LARGE SCALE GENOMIC DNA]</scope>
    <source>
        <strain evidence="5 6">JCM 13916</strain>
    </source>
</reference>
<dbReference type="SUPFAM" id="SSF52540">
    <property type="entry name" value="P-loop containing nucleoside triphosphate hydrolases"/>
    <property type="match status" value="1"/>
</dbReference>
<evidence type="ECO:0000313" key="6">
    <source>
        <dbReference type="Proteomes" id="UP000011528"/>
    </source>
</evidence>
<dbReference type="InterPro" id="IPR015854">
    <property type="entry name" value="ABC_transpr_LolD-like"/>
</dbReference>
<dbReference type="FunFam" id="3.40.50.300:FF:000032">
    <property type="entry name" value="Export ABC transporter ATP-binding protein"/>
    <property type="match status" value="1"/>
</dbReference>
<dbReference type="GO" id="GO:0016887">
    <property type="term" value="F:ATP hydrolysis activity"/>
    <property type="evidence" value="ECO:0007669"/>
    <property type="project" value="InterPro"/>
</dbReference>
<dbReference type="InterPro" id="IPR003439">
    <property type="entry name" value="ABC_transporter-like_ATP-bd"/>
</dbReference>
<gene>
    <name evidence="5" type="ORF">C462_07860</name>
</gene>
<dbReference type="Gene3D" id="3.40.50.300">
    <property type="entry name" value="P-loop containing nucleotide triphosphate hydrolases"/>
    <property type="match status" value="1"/>
</dbReference>
<dbReference type="PROSITE" id="PS00211">
    <property type="entry name" value="ABC_TRANSPORTER_1"/>
    <property type="match status" value="1"/>
</dbReference>
<evidence type="ECO:0000256" key="3">
    <source>
        <dbReference type="ARBA" id="ARBA00022840"/>
    </source>
</evidence>
<keyword evidence="3 5" id="KW-0067">ATP-binding</keyword>
<evidence type="ECO:0000256" key="2">
    <source>
        <dbReference type="ARBA" id="ARBA00022741"/>
    </source>
</evidence>
<dbReference type="PANTHER" id="PTHR24220">
    <property type="entry name" value="IMPORT ATP-BINDING PROTEIN"/>
    <property type="match status" value="1"/>
</dbReference>
<dbReference type="PROSITE" id="PS50893">
    <property type="entry name" value="ABC_TRANSPORTER_2"/>
    <property type="match status" value="1"/>
</dbReference>
<protein>
    <submittedName>
        <fullName evidence="5">ABC transporter ATP-binding protein</fullName>
    </submittedName>
</protein>
<dbReference type="GO" id="GO:0005886">
    <property type="term" value="C:plasma membrane"/>
    <property type="evidence" value="ECO:0007669"/>
    <property type="project" value="TreeGrafter"/>
</dbReference>